<accession>A0A8T0SHD5</accession>
<dbReference type="AlphaFoldDB" id="A0A8T0SHD5"/>
<evidence type="ECO:0000313" key="1">
    <source>
        <dbReference type="EMBL" id="KAG2597667.1"/>
    </source>
</evidence>
<comment type="caution">
    <text evidence="1">The sequence shown here is derived from an EMBL/GenBank/DDBJ whole genome shotgun (WGS) entry which is preliminary data.</text>
</comment>
<keyword evidence="2" id="KW-1185">Reference proteome</keyword>
<reference evidence="1" key="1">
    <citation type="submission" date="2020-05" db="EMBL/GenBank/DDBJ databases">
        <title>WGS assembly of Panicum virgatum.</title>
        <authorList>
            <person name="Lovell J.T."/>
            <person name="Jenkins J."/>
            <person name="Shu S."/>
            <person name="Juenger T.E."/>
            <person name="Schmutz J."/>
        </authorList>
    </citation>
    <scope>NUCLEOTIDE SEQUENCE</scope>
    <source>
        <strain evidence="1">AP13</strain>
    </source>
</reference>
<name>A0A8T0SHD5_PANVG</name>
<proteinExistence type="predicted"/>
<organism evidence="1 2">
    <name type="scientific">Panicum virgatum</name>
    <name type="common">Blackwell switchgrass</name>
    <dbReference type="NCBI Taxonomy" id="38727"/>
    <lineage>
        <taxon>Eukaryota</taxon>
        <taxon>Viridiplantae</taxon>
        <taxon>Streptophyta</taxon>
        <taxon>Embryophyta</taxon>
        <taxon>Tracheophyta</taxon>
        <taxon>Spermatophyta</taxon>
        <taxon>Magnoliopsida</taxon>
        <taxon>Liliopsida</taxon>
        <taxon>Poales</taxon>
        <taxon>Poaceae</taxon>
        <taxon>PACMAD clade</taxon>
        <taxon>Panicoideae</taxon>
        <taxon>Panicodae</taxon>
        <taxon>Paniceae</taxon>
        <taxon>Panicinae</taxon>
        <taxon>Panicum</taxon>
        <taxon>Panicum sect. Hiantes</taxon>
    </lineage>
</organism>
<protein>
    <submittedName>
        <fullName evidence="1">Uncharacterized protein</fullName>
    </submittedName>
</protein>
<dbReference type="EMBL" id="CM029045">
    <property type="protein sequence ID" value="KAG2597667.1"/>
    <property type="molecule type" value="Genomic_DNA"/>
</dbReference>
<dbReference type="Proteomes" id="UP000823388">
    <property type="component" value="Chromosome 5K"/>
</dbReference>
<sequence>MGAAHARSRRGARGPRVLRGHGRRCLGVRARVWRREPHLRGPRQARSSPPTRSLLLCATVRMYQVHLLQLPQFLLRLIPSMFPFPFSSPRSCSGSRQMRRQLLPCRSRVNQRCLAQVAPSLAPIEDTTLAAIADPGSSSKEYIRDASNVFDRMLESVAGAFGGLDPGSGSDLFAS</sequence>
<gene>
    <name evidence="1" type="ORF">PVAP13_5KG235500</name>
</gene>
<evidence type="ECO:0000313" key="2">
    <source>
        <dbReference type="Proteomes" id="UP000823388"/>
    </source>
</evidence>